<dbReference type="PANTHER" id="PTHR12372">
    <property type="entry name" value="PECANEX"/>
    <property type="match status" value="1"/>
</dbReference>
<dbReference type="EMBL" id="QEAM01000614">
    <property type="protein sequence ID" value="TPX38433.1"/>
    <property type="molecule type" value="Genomic_DNA"/>
</dbReference>
<feature type="transmembrane region" description="Helical" evidence="1">
    <location>
        <begin position="279"/>
        <end position="300"/>
    </location>
</feature>
<dbReference type="VEuPathDB" id="FungiDB:SeMB42_g04740"/>
<dbReference type="Proteomes" id="UP000320475">
    <property type="component" value="Unassembled WGS sequence"/>
</dbReference>
<organism evidence="2 3">
    <name type="scientific">Synchytrium endobioticum</name>
    <dbReference type="NCBI Taxonomy" id="286115"/>
    <lineage>
        <taxon>Eukaryota</taxon>
        <taxon>Fungi</taxon>
        <taxon>Fungi incertae sedis</taxon>
        <taxon>Chytridiomycota</taxon>
        <taxon>Chytridiomycota incertae sedis</taxon>
        <taxon>Chytridiomycetes</taxon>
        <taxon>Synchytriales</taxon>
        <taxon>Synchytriaceae</taxon>
        <taxon>Synchytrium</taxon>
    </lineage>
</organism>
<name>A0A507CKQ5_9FUNG</name>
<sequence length="814" mass="89861">MSPPLLGKYKTNLVKTRFLSTLLGCSRVPPPGSAISAYVIGCINFALPWALAELLDGTVETNRINAATSFISITSLVYGVLIGVYLLCVWALSYLLIRKDAKAVSPLLYDSDDGDDMDEIMTIGEAVRAIYQLPKSKLLGAVKLMCAVLVLPFAMSSLSIGSLPFIDGATTLHVFAWIAVSVAQGSLTSSGPPEPGTSYSDDDYGMDQLSRMSHVLILLIVAYAGSIYSIPLQKVSLIILCTLPLLWSTGVIPSLRNLVGFTLESANVTLLGGVASSTLPFLVLQIVFASASISISWGFAHYRPTSPTSPFVWSAITGCLTTTRGFNAPNSGTVGLLTICAELIHSLARAVTAGVLVSQLATSLPTNVAGWLIAGVAGYHVIICICSRPYLLSVITSPSSKLATRLIAPSIITHQVLPFLCQLLIVNYTYYEYVRPSQWKMEPDVWVWIMLFRIMRKVWTNAATTGVEISVIFICSLYVTSPGWNDISVVTRCFVVGLIWSRARVFCNMIWMVIGVWRHFLVNKKQRLDSWPTLLSLGILTSPLTLIVVCIAAVLDAPLVPIFGLPFFWISFPRIARFWSFSISESPPSADSTLYSSLAPPLLKELSRQCISHFSSAPLGTTYIARQESRILFIRIISSNQEGLIVSLRGLELQGTSCHAVEGRALDDVFENVFSSTRSVWNKNWWSALQPIALLEVETYSDSRMSMAGIIDNPDNLRKLGGLFFKNLVWLLWKNVDFSYEMWKDSPLPREILRMGQRQFPVLWGQHLQAQVLPLYDELSMQQSGMSLRHLVIRPQDTVFMMIATTCYCIYLGY</sequence>
<reference evidence="2 3" key="1">
    <citation type="journal article" date="2019" name="Sci. Rep.">
        <title>Comparative genomics of chytrid fungi reveal insights into the obligate biotrophic and pathogenic lifestyle of Synchytrium endobioticum.</title>
        <authorList>
            <person name="van de Vossenberg B.T.L.H."/>
            <person name="Warris S."/>
            <person name="Nguyen H.D.T."/>
            <person name="van Gent-Pelzer M.P.E."/>
            <person name="Joly D.L."/>
            <person name="van de Geest H.C."/>
            <person name="Bonants P.J.M."/>
            <person name="Smith D.S."/>
            <person name="Levesque C.A."/>
            <person name="van der Lee T.A.J."/>
        </authorList>
    </citation>
    <scope>NUCLEOTIDE SEQUENCE [LARGE SCALE GENOMIC DNA]</scope>
    <source>
        <strain evidence="2 3">LEV6574</strain>
    </source>
</reference>
<feature type="transmembrane region" description="Helical" evidence="1">
    <location>
        <begin position="138"/>
        <end position="160"/>
    </location>
</feature>
<gene>
    <name evidence="2" type="ORF">SeLEV6574_g07787</name>
</gene>
<evidence type="ECO:0000313" key="2">
    <source>
        <dbReference type="EMBL" id="TPX38433.1"/>
    </source>
</evidence>
<feature type="transmembrane region" description="Helical" evidence="1">
    <location>
        <begin position="411"/>
        <end position="431"/>
    </location>
</feature>
<keyword evidence="1" id="KW-1133">Transmembrane helix</keyword>
<feature type="transmembrane region" description="Helical" evidence="1">
    <location>
        <begin position="499"/>
        <end position="521"/>
    </location>
</feature>
<feature type="transmembrane region" description="Helical" evidence="1">
    <location>
        <begin position="533"/>
        <end position="554"/>
    </location>
</feature>
<keyword evidence="1" id="KW-0812">Transmembrane</keyword>
<proteinExistence type="predicted"/>
<feature type="transmembrane region" description="Helical" evidence="1">
    <location>
        <begin position="35"/>
        <end position="55"/>
    </location>
</feature>
<dbReference type="PANTHER" id="PTHR12372:SF6">
    <property type="entry name" value="PECANEX-LIKE PROTEIN 4"/>
    <property type="match status" value="1"/>
</dbReference>
<evidence type="ECO:0000313" key="3">
    <source>
        <dbReference type="Proteomes" id="UP000320475"/>
    </source>
</evidence>
<evidence type="ECO:0000256" key="1">
    <source>
        <dbReference type="SAM" id="Phobius"/>
    </source>
</evidence>
<protein>
    <recommendedName>
        <fullName evidence="4">Pecanex C-terminal domain-containing protein</fullName>
    </recommendedName>
</protein>
<comment type="caution">
    <text evidence="2">The sequence shown here is derived from an EMBL/GenBank/DDBJ whole genome shotgun (WGS) entry which is preliminary data.</text>
</comment>
<dbReference type="InterPro" id="IPR039797">
    <property type="entry name" value="Pecanex"/>
</dbReference>
<keyword evidence="1" id="KW-0472">Membrane</keyword>
<feature type="transmembrane region" description="Helical" evidence="1">
    <location>
        <begin position="212"/>
        <end position="230"/>
    </location>
</feature>
<dbReference type="OrthoDB" id="10037631at2759"/>
<feature type="transmembrane region" description="Helical" evidence="1">
    <location>
        <begin position="237"/>
        <end position="259"/>
    </location>
</feature>
<feature type="transmembrane region" description="Helical" evidence="1">
    <location>
        <begin position="458"/>
        <end position="479"/>
    </location>
</feature>
<evidence type="ECO:0008006" key="4">
    <source>
        <dbReference type="Google" id="ProtNLM"/>
    </source>
</evidence>
<dbReference type="AlphaFoldDB" id="A0A507CKQ5"/>
<feature type="transmembrane region" description="Helical" evidence="1">
    <location>
        <begin position="76"/>
        <end position="97"/>
    </location>
</feature>
<feature type="non-terminal residue" evidence="2">
    <location>
        <position position="814"/>
    </location>
</feature>
<feature type="transmembrane region" description="Helical" evidence="1">
    <location>
        <begin position="368"/>
        <end position="391"/>
    </location>
</feature>
<accession>A0A507CKQ5</accession>